<gene>
    <name evidence="2" type="ORF">IscW_ISCW004950</name>
</gene>
<dbReference type="EMBL" id="DS724657">
    <property type="protein sequence ID" value="EEC06653.1"/>
    <property type="molecule type" value="Genomic_DNA"/>
</dbReference>
<name>B7PJ81_IXOSC</name>
<evidence type="ECO:0000313" key="2">
    <source>
        <dbReference type="EMBL" id="EEC06653.1"/>
    </source>
</evidence>
<reference evidence="3" key="2">
    <citation type="submission" date="2020-05" db="UniProtKB">
        <authorList>
            <consortium name="EnsemblMetazoa"/>
        </authorList>
    </citation>
    <scope>IDENTIFICATION</scope>
    <source>
        <strain evidence="3">wikel</strain>
    </source>
</reference>
<dbReference type="PaxDb" id="6945-B7PJ81"/>
<evidence type="ECO:0000313" key="3">
    <source>
        <dbReference type="EnsemblMetazoa" id="ISCW004950-PA"/>
    </source>
</evidence>
<reference evidence="2 4" key="1">
    <citation type="submission" date="2008-03" db="EMBL/GenBank/DDBJ databases">
        <title>Annotation of Ixodes scapularis.</title>
        <authorList>
            <consortium name="Ixodes scapularis Genome Project Consortium"/>
            <person name="Caler E."/>
            <person name="Hannick L.I."/>
            <person name="Bidwell S."/>
            <person name="Joardar V."/>
            <person name="Thiagarajan M."/>
            <person name="Amedeo P."/>
            <person name="Galinsky K.J."/>
            <person name="Schobel S."/>
            <person name="Inman J."/>
            <person name="Hostetler J."/>
            <person name="Miller J."/>
            <person name="Hammond M."/>
            <person name="Megy K."/>
            <person name="Lawson D."/>
            <person name="Kodira C."/>
            <person name="Sutton G."/>
            <person name="Meyer J."/>
            <person name="Hill C.A."/>
            <person name="Birren B."/>
            <person name="Nene V."/>
            <person name="Collins F."/>
            <person name="Alarcon-Chaidez F."/>
            <person name="Wikel S."/>
            <person name="Strausberg R."/>
        </authorList>
    </citation>
    <scope>NUCLEOTIDE SEQUENCE [LARGE SCALE GENOMIC DNA]</scope>
    <source>
        <strain evidence="4">Wikel</strain>
        <strain evidence="2">Wikel colony</strain>
    </source>
</reference>
<organism>
    <name type="scientific">Ixodes scapularis</name>
    <name type="common">Black-legged tick</name>
    <name type="synonym">Deer tick</name>
    <dbReference type="NCBI Taxonomy" id="6945"/>
    <lineage>
        <taxon>Eukaryota</taxon>
        <taxon>Metazoa</taxon>
        <taxon>Ecdysozoa</taxon>
        <taxon>Arthropoda</taxon>
        <taxon>Chelicerata</taxon>
        <taxon>Arachnida</taxon>
        <taxon>Acari</taxon>
        <taxon>Parasitiformes</taxon>
        <taxon>Ixodida</taxon>
        <taxon>Ixodoidea</taxon>
        <taxon>Ixodidae</taxon>
        <taxon>Ixodinae</taxon>
        <taxon>Ixodes</taxon>
    </lineage>
</organism>
<dbReference type="EnsemblMetazoa" id="ISCW004950-RA">
    <property type="protein sequence ID" value="ISCW004950-PA"/>
    <property type="gene ID" value="ISCW004950"/>
</dbReference>
<protein>
    <submittedName>
        <fullName evidence="2 3">Uncharacterized protein</fullName>
    </submittedName>
</protein>
<evidence type="ECO:0000256" key="1">
    <source>
        <dbReference type="SAM" id="MobiDB-lite"/>
    </source>
</evidence>
<keyword evidence="4" id="KW-1185">Reference proteome</keyword>
<proteinExistence type="predicted"/>
<dbReference type="HOGENOM" id="CLU_2111513_0_0_1"/>
<dbReference type="EMBL" id="ABJB010713259">
    <property type="status" value="NOT_ANNOTATED_CDS"/>
    <property type="molecule type" value="Genomic_DNA"/>
</dbReference>
<evidence type="ECO:0000313" key="4">
    <source>
        <dbReference type="Proteomes" id="UP000001555"/>
    </source>
</evidence>
<dbReference type="InParanoid" id="B7PJ81"/>
<accession>B7PJ81</accession>
<dbReference type="AlphaFoldDB" id="B7PJ81"/>
<dbReference type="Proteomes" id="UP000001555">
    <property type="component" value="Unassembled WGS sequence"/>
</dbReference>
<sequence length="115" mass="11706">MNGPGLRSTGSGYRRGSSSGGGPGLAGPFLSALFAEVSSLARGYRSERQGERYIYSSGDSAAGICCSGKGTILRRPRGVGTALGASIQGRKSSTLYTSSERTANGALMGSCLFLT</sequence>
<feature type="region of interest" description="Disordered" evidence="1">
    <location>
        <begin position="1"/>
        <end position="23"/>
    </location>
</feature>
<feature type="compositionally biased region" description="Low complexity" evidence="1">
    <location>
        <begin position="1"/>
        <end position="17"/>
    </location>
</feature>
<dbReference type="VEuPathDB" id="VectorBase:ISCW004950"/>